<accession>A0A8H7D557</accession>
<dbReference type="Pfam" id="PF12328">
    <property type="entry name" value="Rpp20"/>
    <property type="match status" value="1"/>
</dbReference>
<dbReference type="Proteomes" id="UP000623467">
    <property type="component" value="Unassembled WGS sequence"/>
</dbReference>
<dbReference type="GO" id="GO:0003676">
    <property type="term" value="F:nucleic acid binding"/>
    <property type="evidence" value="ECO:0007669"/>
    <property type="project" value="InterPro"/>
</dbReference>
<evidence type="ECO:0000256" key="3">
    <source>
        <dbReference type="ARBA" id="ARBA00023242"/>
    </source>
</evidence>
<comment type="caution">
    <text evidence="5">The sequence shown here is derived from an EMBL/GenBank/DDBJ whole genome shotgun (WGS) entry which is preliminary data.</text>
</comment>
<comment type="subcellular location">
    <subcellularLocation>
        <location evidence="1">Nucleus</location>
    </subcellularLocation>
</comment>
<keyword evidence="2" id="KW-0819">tRNA processing</keyword>
<dbReference type="EMBL" id="JACAZH010000009">
    <property type="protein sequence ID" value="KAF7359188.1"/>
    <property type="molecule type" value="Genomic_DNA"/>
</dbReference>
<feature type="region of interest" description="Disordered" evidence="4">
    <location>
        <begin position="186"/>
        <end position="238"/>
    </location>
</feature>
<dbReference type="InterPro" id="IPR036882">
    <property type="entry name" value="Alba-like_dom_sf"/>
</dbReference>
<name>A0A8H7D557_9AGAR</name>
<keyword evidence="3" id="KW-0539">Nucleus</keyword>
<dbReference type="Gene3D" id="3.30.110.20">
    <property type="entry name" value="Alba-like domain"/>
    <property type="match status" value="1"/>
</dbReference>
<dbReference type="GO" id="GO:0001682">
    <property type="term" value="P:tRNA 5'-leader removal"/>
    <property type="evidence" value="ECO:0007669"/>
    <property type="project" value="InterPro"/>
</dbReference>
<sequence length="238" mass="25953">MKRRLDSEQDSNKRIRLQDTQGRSRAVRVTPPPPAPAKIISKAEPQQPRPRINKLTPARPFPTVPAAVSATGPRSAHKEGKNLICITRKTPLATYLRRCKNVIINDGYKTLHLSAMGAAIPHLLQLVVALSPILPFAADEIHSTVTTGTMEVHDEVLPDDEDEDITYRTRGKSTLQVVFKIGDGEFEGDTGSAKRPAAAPRPKQKPNPNPKPAARAPQASSSSTRVVVAEPDQDEMES</sequence>
<protein>
    <submittedName>
        <fullName evidence="5">Ribonuclease P protein subunit p20</fullName>
    </submittedName>
</protein>
<evidence type="ECO:0000256" key="1">
    <source>
        <dbReference type="ARBA" id="ARBA00004123"/>
    </source>
</evidence>
<reference evidence="5" key="1">
    <citation type="submission" date="2020-05" db="EMBL/GenBank/DDBJ databases">
        <title>Mycena genomes resolve the evolution of fungal bioluminescence.</title>
        <authorList>
            <person name="Tsai I.J."/>
        </authorList>
    </citation>
    <scope>NUCLEOTIDE SEQUENCE</scope>
    <source>
        <strain evidence="5">160909Yilan</strain>
    </source>
</reference>
<dbReference type="GO" id="GO:0000172">
    <property type="term" value="C:ribonuclease MRP complex"/>
    <property type="evidence" value="ECO:0007669"/>
    <property type="project" value="InterPro"/>
</dbReference>
<feature type="region of interest" description="Disordered" evidence="4">
    <location>
        <begin position="1"/>
        <end position="75"/>
    </location>
</feature>
<dbReference type="AlphaFoldDB" id="A0A8H7D557"/>
<evidence type="ECO:0000313" key="6">
    <source>
        <dbReference type="Proteomes" id="UP000623467"/>
    </source>
</evidence>
<keyword evidence="6" id="KW-1185">Reference proteome</keyword>
<organism evidence="5 6">
    <name type="scientific">Mycena sanguinolenta</name>
    <dbReference type="NCBI Taxonomy" id="230812"/>
    <lineage>
        <taxon>Eukaryota</taxon>
        <taxon>Fungi</taxon>
        <taxon>Dikarya</taxon>
        <taxon>Basidiomycota</taxon>
        <taxon>Agaricomycotina</taxon>
        <taxon>Agaricomycetes</taxon>
        <taxon>Agaricomycetidae</taxon>
        <taxon>Agaricales</taxon>
        <taxon>Marasmiineae</taxon>
        <taxon>Mycenaceae</taxon>
        <taxon>Mycena</taxon>
    </lineage>
</organism>
<dbReference type="OrthoDB" id="416729at2759"/>
<evidence type="ECO:0000313" key="5">
    <source>
        <dbReference type="EMBL" id="KAF7359188.1"/>
    </source>
</evidence>
<dbReference type="InterPro" id="IPR014612">
    <property type="entry name" value="Pop7/Rpp20"/>
</dbReference>
<feature type="compositionally biased region" description="Basic and acidic residues" evidence="4">
    <location>
        <begin position="1"/>
        <end position="17"/>
    </location>
</feature>
<dbReference type="GO" id="GO:0005655">
    <property type="term" value="C:nucleolar ribonuclease P complex"/>
    <property type="evidence" value="ECO:0007669"/>
    <property type="project" value="InterPro"/>
</dbReference>
<proteinExistence type="predicted"/>
<gene>
    <name evidence="5" type="ORF">MSAN_01260800</name>
</gene>
<evidence type="ECO:0000256" key="2">
    <source>
        <dbReference type="ARBA" id="ARBA00022694"/>
    </source>
</evidence>
<evidence type="ECO:0000256" key="4">
    <source>
        <dbReference type="SAM" id="MobiDB-lite"/>
    </source>
</evidence>
<feature type="compositionally biased region" description="Low complexity" evidence="4">
    <location>
        <begin position="212"/>
        <end position="223"/>
    </location>
</feature>
<dbReference type="SUPFAM" id="SSF82704">
    <property type="entry name" value="AlbA-like"/>
    <property type="match status" value="1"/>
</dbReference>